<proteinExistence type="predicted"/>
<accession>A0A0C9XBQ0</accession>
<organism evidence="2 3">
    <name type="scientific">Laccaria amethystina LaAM-08-1</name>
    <dbReference type="NCBI Taxonomy" id="1095629"/>
    <lineage>
        <taxon>Eukaryota</taxon>
        <taxon>Fungi</taxon>
        <taxon>Dikarya</taxon>
        <taxon>Basidiomycota</taxon>
        <taxon>Agaricomycotina</taxon>
        <taxon>Agaricomycetes</taxon>
        <taxon>Agaricomycetidae</taxon>
        <taxon>Agaricales</taxon>
        <taxon>Agaricineae</taxon>
        <taxon>Hydnangiaceae</taxon>
        <taxon>Laccaria</taxon>
    </lineage>
</organism>
<keyword evidence="1" id="KW-1133">Transmembrane helix</keyword>
<dbReference type="EMBL" id="KN838658">
    <property type="protein sequence ID" value="KIJ98903.1"/>
    <property type="molecule type" value="Genomic_DNA"/>
</dbReference>
<keyword evidence="3" id="KW-1185">Reference proteome</keyword>
<gene>
    <name evidence="2" type="ORF">K443DRAFT_103150</name>
</gene>
<dbReference type="AlphaFoldDB" id="A0A0C9XBQ0"/>
<protein>
    <submittedName>
        <fullName evidence="2">Uncharacterized protein</fullName>
    </submittedName>
</protein>
<reference evidence="3" key="2">
    <citation type="submission" date="2015-01" db="EMBL/GenBank/DDBJ databases">
        <title>Evolutionary Origins and Diversification of the Mycorrhizal Mutualists.</title>
        <authorList>
            <consortium name="DOE Joint Genome Institute"/>
            <consortium name="Mycorrhizal Genomics Consortium"/>
            <person name="Kohler A."/>
            <person name="Kuo A."/>
            <person name="Nagy L.G."/>
            <person name="Floudas D."/>
            <person name="Copeland A."/>
            <person name="Barry K.W."/>
            <person name="Cichocki N."/>
            <person name="Veneault-Fourrey C."/>
            <person name="LaButti K."/>
            <person name="Lindquist E.A."/>
            <person name="Lipzen A."/>
            <person name="Lundell T."/>
            <person name="Morin E."/>
            <person name="Murat C."/>
            <person name="Riley R."/>
            <person name="Ohm R."/>
            <person name="Sun H."/>
            <person name="Tunlid A."/>
            <person name="Henrissat B."/>
            <person name="Grigoriev I.V."/>
            <person name="Hibbett D.S."/>
            <person name="Martin F."/>
        </authorList>
    </citation>
    <scope>NUCLEOTIDE SEQUENCE [LARGE SCALE GENOMIC DNA]</scope>
    <source>
        <strain evidence="3">LaAM-08-1</strain>
    </source>
</reference>
<keyword evidence="1" id="KW-0472">Membrane</keyword>
<feature type="transmembrane region" description="Helical" evidence="1">
    <location>
        <begin position="6"/>
        <end position="27"/>
    </location>
</feature>
<evidence type="ECO:0000313" key="2">
    <source>
        <dbReference type="EMBL" id="KIJ98903.1"/>
    </source>
</evidence>
<reference evidence="2 3" key="1">
    <citation type="submission" date="2014-04" db="EMBL/GenBank/DDBJ databases">
        <authorList>
            <consortium name="DOE Joint Genome Institute"/>
            <person name="Kuo A."/>
            <person name="Kohler A."/>
            <person name="Nagy L.G."/>
            <person name="Floudas D."/>
            <person name="Copeland A."/>
            <person name="Barry K.W."/>
            <person name="Cichocki N."/>
            <person name="Veneault-Fourrey C."/>
            <person name="LaButti K."/>
            <person name="Lindquist E.A."/>
            <person name="Lipzen A."/>
            <person name="Lundell T."/>
            <person name="Morin E."/>
            <person name="Murat C."/>
            <person name="Sun H."/>
            <person name="Tunlid A."/>
            <person name="Henrissat B."/>
            <person name="Grigoriev I.V."/>
            <person name="Hibbett D.S."/>
            <person name="Martin F."/>
            <person name="Nordberg H.P."/>
            <person name="Cantor M.N."/>
            <person name="Hua S.X."/>
        </authorList>
    </citation>
    <scope>NUCLEOTIDE SEQUENCE [LARGE SCALE GENOMIC DNA]</scope>
    <source>
        <strain evidence="2 3">LaAM-08-1</strain>
    </source>
</reference>
<sequence length="57" mass="6633">MHTISSHFYVALVSSYNCSVVFLITILQVDTIHSLFLLDRCTCAEQYFWAFEKEIVV</sequence>
<dbReference type="OrthoDB" id="10330465at2759"/>
<evidence type="ECO:0000313" key="3">
    <source>
        <dbReference type="Proteomes" id="UP000054477"/>
    </source>
</evidence>
<dbReference type="HOGENOM" id="CLU_3087642_0_0_1"/>
<evidence type="ECO:0000256" key="1">
    <source>
        <dbReference type="SAM" id="Phobius"/>
    </source>
</evidence>
<dbReference type="Proteomes" id="UP000054477">
    <property type="component" value="Unassembled WGS sequence"/>
</dbReference>
<name>A0A0C9XBQ0_9AGAR</name>
<keyword evidence="1" id="KW-0812">Transmembrane</keyword>